<accession>A0ABT8S8P1</accession>
<comment type="caution">
    <text evidence="3">The sequence shown here is derived from an EMBL/GenBank/DDBJ whole genome shotgun (WGS) entry which is preliminary data.</text>
</comment>
<gene>
    <name evidence="3" type="ORF">Q2T77_22935</name>
</gene>
<reference evidence="3" key="1">
    <citation type="submission" date="2023-06" db="EMBL/GenBank/DDBJ databases">
        <authorList>
            <person name="Jiang Y."/>
            <person name="Liu Q."/>
        </authorList>
    </citation>
    <scope>NUCLEOTIDE SEQUENCE</scope>
    <source>
        <strain evidence="3">CGMCC 1.12090</strain>
    </source>
</reference>
<keyword evidence="4" id="KW-1185">Reference proteome</keyword>
<evidence type="ECO:0000313" key="4">
    <source>
        <dbReference type="Proteomes" id="UP001169027"/>
    </source>
</evidence>
<dbReference type="RefSeq" id="WP_301812864.1">
    <property type="nucleotide sequence ID" value="NZ_JAUJZH010000018.1"/>
</dbReference>
<proteinExistence type="predicted"/>
<dbReference type="Proteomes" id="UP001169027">
    <property type="component" value="Unassembled WGS sequence"/>
</dbReference>
<protein>
    <recommendedName>
        <fullName evidence="5">DUF2946 domain-containing protein</fullName>
    </recommendedName>
</protein>
<keyword evidence="2" id="KW-0732">Signal</keyword>
<evidence type="ECO:0000256" key="2">
    <source>
        <dbReference type="SAM" id="SignalP"/>
    </source>
</evidence>
<organism evidence="3 4">
    <name type="scientific">Variovorax ginsengisoli</name>
    <dbReference type="NCBI Taxonomy" id="363844"/>
    <lineage>
        <taxon>Bacteria</taxon>
        <taxon>Pseudomonadati</taxon>
        <taxon>Pseudomonadota</taxon>
        <taxon>Betaproteobacteria</taxon>
        <taxon>Burkholderiales</taxon>
        <taxon>Comamonadaceae</taxon>
        <taxon>Variovorax</taxon>
    </lineage>
</organism>
<evidence type="ECO:0000313" key="3">
    <source>
        <dbReference type="EMBL" id="MDO1535155.1"/>
    </source>
</evidence>
<feature type="chain" id="PRO_5046903086" description="DUF2946 domain-containing protein" evidence="2">
    <location>
        <begin position="23"/>
        <end position="115"/>
    </location>
</feature>
<name>A0ABT8S8P1_9BURK</name>
<feature type="signal peptide" evidence="2">
    <location>
        <begin position="1"/>
        <end position="22"/>
    </location>
</feature>
<sequence length="115" mass="11959">MPRWLVSAVLAFVLCCLGFSAAAQGYAGARQHGCDATASAQAFEQLLSKTFDAGAPSEPGDESLGNDEQRHDCSEILIGLPGLFVPVTMSEPAAPPPPALGASAFLEHPKRPPRA</sequence>
<dbReference type="EMBL" id="JAUKVY010000018">
    <property type="protein sequence ID" value="MDO1535155.1"/>
    <property type="molecule type" value="Genomic_DNA"/>
</dbReference>
<feature type="region of interest" description="Disordered" evidence="1">
    <location>
        <begin position="95"/>
        <end position="115"/>
    </location>
</feature>
<evidence type="ECO:0008006" key="5">
    <source>
        <dbReference type="Google" id="ProtNLM"/>
    </source>
</evidence>
<evidence type="ECO:0000256" key="1">
    <source>
        <dbReference type="SAM" id="MobiDB-lite"/>
    </source>
</evidence>